<proteinExistence type="predicted"/>
<evidence type="ECO:0000313" key="1">
    <source>
        <dbReference type="EMBL" id="EPQ16182.1"/>
    </source>
</evidence>
<evidence type="ECO:0000313" key="2">
    <source>
        <dbReference type="Proteomes" id="UP000052978"/>
    </source>
</evidence>
<keyword evidence="2" id="KW-1185">Reference proteome</keyword>
<sequence length="82" mass="9017">MQLRLSPFILAFRAAQNELVEEQLSGAGGRAGRLWGQRRGLPGLGATAAPRSEEDLNELNELELKRGYDVFGGKLICKDDFV</sequence>
<dbReference type="Proteomes" id="UP000052978">
    <property type="component" value="Unassembled WGS sequence"/>
</dbReference>
<protein>
    <submittedName>
        <fullName evidence="1">Uncharacterized protein</fullName>
    </submittedName>
</protein>
<reference evidence="1 2" key="1">
    <citation type="journal article" date="2013" name="Nat. Commun.">
        <title>Genome analysis reveals insights into physiology and longevity of the Brandt's bat Myotis brandtii.</title>
        <authorList>
            <person name="Seim I."/>
            <person name="Fang X."/>
            <person name="Xiong Z."/>
            <person name="Lobanov A.V."/>
            <person name="Huang Z."/>
            <person name="Ma S."/>
            <person name="Feng Y."/>
            <person name="Turanov A.A."/>
            <person name="Zhu Y."/>
            <person name="Lenz T.L."/>
            <person name="Gerashchenko M.V."/>
            <person name="Fan D."/>
            <person name="Hee Yim S."/>
            <person name="Yao X."/>
            <person name="Jordan D."/>
            <person name="Xiong Y."/>
            <person name="Ma Y."/>
            <person name="Lyapunov A.N."/>
            <person name="Chen G."/>
            <person name="Kulakova O.I."/>
            <person name="Sun Y."/>
            <person name="Lee S.G."/>
            <person name="Bronson R.T."/>
            <person name="Moskalev A.A."/>
            <person name="Sunyaev S.R."/>
            <person name="Zhang G."/>
            <person name="Krogh A."/>
            <person name="Wang J."/>
            <person name="Gladyshev V.N."/>
        </authorList>
    </citation>
    <scope>NUCLEOTIDE SEQUENCE [LARGE SCALE GENOMIC DNA]</scope>
</reference>
<dbReference type="AlphaFoldDB" id="S7Q5S9"/>
<organism evidence="1 2">
    <name type="scientific">Myotis brandtii</name>
    <name type="common">Brandt's bat</name>
    <dbReference type="NCBI Taxonomy" id="109478"/>
    <lineage>
        <taxon>Eukaryota</taxon>
        <taxon>Metazoa</taxon>
        <taxon>Chordata</taxon>
        <taxon>Craniata</taxon>
        <taxon>Vertebrata</taxon>
        <taxon>Euteleostomi</taxon>
        <taxon>Mammalia</taxon>
        <taxon>Eutheria</taxon>
        <taxon>Laurasiatheria</taxon>
        <taxon>Chiroptera</taxon>
        <taxon>Yangochiroptera</taxon>
        <taxon>Vespertilionidae</taxon>
        <taxon>Myotis</taxon>
    </lineage>
</organism>
<dbReference type="EMBL" id="KE164218">
    <property type="protein sequence ID" value="EPQ16182.1"/>
    <property type="molecule type" value="Genomic_DNA"/>
</dbReference>
<gene>
    <name evidence="1" type="ORF">D623_10022675</name>
</gene>
<name>S7Q5S9_MYOBR</name>
<accession>S7Q5S9</accession>